<feature type="compositionally biased region" description="Low complexity" evidence="6">
    <location>
        <begin position="1179"/>
        <end position="1188"/>
    </location>
</feature>
<sequence>MMRASVRAVRGVLWWCLVCAFRSRAIHAVSDTDKSQLKTADVNSLFPGDARIQPLPLPLGPAYNNSDFKAYVNVTVQMYTDQPAGSFAVNQSVLSNLVNGLGRLYYPQGVLFEVLDLIPANANDSMVDCTIAGAGNKWGLCASIMMMLQDDTKTSFVKSTFLPVDIGNGVSPPNSQDTLGGALSYVAAKSGANLKWEAVVQADVLQPPLLQPVYSFWSPIPTRTRTMTAQLQGNQILPLPGYQNQAILGAIRKSLANVATFVSLDTITPSSQAAGRKLMASRSTPYVNATFDFDCFASLSLPTTLTDWQVLSPNLLKNLQEAGVHVDTVQIVAVNFTTPADLIAAEAAAAVNAPPAPTAADQAVLNSVAAATNLTRALTDSMSQTLSALGYSPGTENAAPAQTQQPPAQPATGGTSKPVTPSNMPGSPAALAPDQAAAAAATKSTVLPAVPASPLAQAPAQTASTAPNADGGGPFAKFPFHGQFVPMVAAIIGCVIAILAIGGIVVGFLLCKRRRRRRARGAVGVKEALQSSDGSEEQDPYHALMLSSGPATSDANALRSMRGGDDSMAYVSLGSRSRPGFNSGGGSGGASGGGSAGYSSSGIGTSLLAAGRSASNASSDAMKPPAGYTPAASVIAPQDLTICKKSDGSDFLLGQGTFGAVYKAMRRHVQECAVKILRNVNEDELTNFQREVYIMQQCSFDRNIVQFYGFCVSPPMLVLEFMEGGDLWSALRGPHREELQWYGRGRSLALDIARGLHFLHEHKVVHADMKSKNILLSAGRMTAKIADVGLARYMAQTHMDTKSLPMGTFVYAAPELLLGRRSDHKVDIYSVGIILWELVTLMTPARGNLRSVRVPEECPADMARLIEDCLNANNPDARPTASQIYDRLISSSATVEEEHERMLHPERYERAAEVLAKAPSGDTEFTTAQQAGSSEGSLPAAELPSHLTEAHHSPEELWDESFKPPSALARADSPTSTLADRFVSAGSDWSGTEAGLGDSLGAGSAAPDSSEYGSAGHHERQAMLTESAELLTKSGSEWPAGDSLEDERASTQAVSSGPSILGSNDAQAPSASPAAKQLCPAASLGVIQEDEEDRQLQRSSGSALQDIQEAEHAHNPELEPLTQSTGQAGQFPDEDGDASAYDDDVASQASSEALALAVATEEAEEEEEEAAQGPRETLRGLGRLSSLLPRRADAGQEGEQRMHRTSSLGKSLGRLGSMLPMRLSGNTEQAEADDDDAAFAAKPPLSRVSSTPKGWTRVATLLPAIGQRGKQAPTGDSPRQDLPAADASSLRSSFTRQALRTESPNLTPRRISFEDQTQHEAPQEAPRSEVSEQSLRLPKRPSLPGMPDTPTGQPAARPQYASSSKPTSPSDLPSVTVLSDTSGSSPAASRVHFSTEISPSDEDSELPAAHRLPSGYSGYAASKELSADEAAPRNVARPVRPSQRMQLQKAMQGSAPPPEAPEVKFVPSVTIKKDPAQALAGSFWASAASNSLGAAAPEAPPSPAPQAAGLSGSGPVAVPSARPPSIAAAAVNFWQAAASGQTAPALSTADPAVHDRPRNAELPPPSPQARSQDQPLTAAPLKGPTPSQKAAANNFWQRAAERTFSTGSEPAEARPAASAPPPAAPSASPRAAAGTEHVRPPRTPSRLRTGARATDGLAGSGKQQSARVLAARLRQAAAVRQSSLAAVKNGTVGLTEAASIRDTALRAVDETEGDALKAKASHGTMLWMKAKSAAAGSPDRSALSTPWDNGSPAPSTRIMDSWNRHRTDASSSEDGDVQGASMRAVDSSGALSALVSDSSRQLSSLSSPFGSKLPGSGNAAGDKSRSERADEDIARKMFCRAQARRRGPATEQSRVLPV</sequence>
<feature type="binding site" evidence="5">
    <location>
        <position position="675"/>
    </location>
    <ligand>
        <name>ATP</name>
        <dbReference type="ChEBI" id="CHEBI:30616"/>
    </ligand>
</feature>
<accession>A0AAV1HU62</accession>
<feature type="compositionally biased region" description="Acidic residues" evidence="6">
    <location>
        <begin position="1132"/>
        <end position="1145"/>
    </location>
</feature>
<evidence type="ECO:0000256" key="2">
    <source>
        <dbReference type="ARBA" id="ARBA00022741"/>
    </source>
</evidence>
<evidence type="ECO:0000313" key="11">
    <source>
        <dbReference type="Proteomes" id="UP001314263"/>
    </source>
</evidence>
<dbReference type="Gene3D" id="1.10.510.10">
    <property type="entry name" value="Transferase(Phosphotransferase) domain 1"/>
    <property type="match status" value="1"/>
</dbReference>
<evidence type="ECO:0000256" key="8">
    <source>
        <dbReference type="SAM" id="SignalP"/>
    </source>
</evidence>
<dbReference type="PROSITE" id="PS50011">
    <property type="entry name" value="PROTEIN_KINASE_DOM"/>
    <property type="match status" value="1"/>
</dbReference>
<evidence type="ECO:0000259" key="9">
    <source>
        <dbReference type="PROSITE" id="PS50011"/>
    </source>
</evidence>
<dbReference type="Pfam" id="PF00069">
    <property type="entry name" value="Pkinase"/>
    <property type="match status" value="1"/>
</dbReference>
<reference evidence="10 11" key="1">
    <citation type="submission" date="2023-10" db="EMBL/GenBank/DDBJ databases">
        <authorList>
            <person name="Maclean D."/>
            <person name="Macfadyen A."/>
        </authorList>
    </citation>
    <scope>NUCLEOTIDE SEQUENCE [LARGE SCALE GENOMIC DNA]</scope>
</reference>
<evidence type="ECO:0000256" key="6">
    <source>
        <dbReference type="SAM" id="MobiDB-lite"/>
    </source>
</evidence>
<feature type="transmembrane region" description="Helical" evidence="7">
    <location>
        <begin position="484"/>
        <end position="510"/>
    </location>
</feature>
<feature type="region of interest" description="Disordered" evidence="6">
    <location>
        <begin position="1730"/>
        <end position="1858"/>
    </location>
</feature>
<feature type="region of interest" description="Disordered" evidence="6">
    <location>
        <begin position="1537"/>
        <end position="1665"/>
    </location>
</feature>
<dbReference type="InterPro" id="IPR008271">
    <property type="entry name" value="Ser/Thr_kinase_AS"/>
</dbReference>
<dbReference type="GO" id="GO:0005524">
    <property type="term" value="F:ATP binding"/>
    <property type="evidence" value="ECO:0007669"/>
    <property type="project" value="UniProtKB-UniRule"/>
</dbReference>
<feature type="compositionally biased region" description="Low complexity" evidence="6">
    <location>
        <begin position="1066"/>
        <end position="1077"/>
    </location>
</feature>
<keyword evidence="7" id="KW-0472">Membrane</keyword>
<comment type="caution">
    <text evidence="10">The sequence shown here is derived from an EMBL/GenBank/DDBJ whole genome shotgun (WGS) entry which is preliminary data.</text>
</comment>
<dbReference type="InterPro" id="IPR017441">
    <property type="entry name" value="Protein_kinase_ATP_BS"/>
</dbReference>
<dbReference type="PANTHER" id="PTHR44329">
    <property type="entry name" value="SERINE/THREONINE-PROTEIN KINASE TNNI3K-RELATED"/>
    <property type="match status" value="1"/>
</dbReference>
<name>A0AAV1HU62_9CHLO</name>
<keyword evidence="1" id="KW-0808">Transferase</keyword>
<feature type="compositionally biased region" description="Low complexity" evidence="6">
    <location>
        <begin position="1146"/>
        <end position="1160"/>
    </location>
</feature>
<feature type="region of interest" description="Disordered" evidence="6">
    <location>
        <begin position="994"/>
        <end position="1021"/>
    </location>
</feature>
<feature type="compositionally biased region" description="Basic and acidic residues" evidence="6">
    <location>
        <begin position="1190"/>
        <end position="1202"/>
    </location>
</feature>
<feature type="region of interest" description="Disordered" evidence="6">
    <location>
        <begin position="388"/>
        <end position="435"/>
    </location>
</feature>
<evidence type="ECO:0000313" key="10">
    <source>
        <dbReference type="EMBL" id="CAK0735416.1"/>
    </source>
</evidence>
<keyword evidence="8" id="KW-0732">Signal</keyword>
<evidence type="ECO:0000256" key="4">
    <source>
        <dbReference type="ARBA" id="ARBA00022840"/>
    </source>
</evidence>
<feature type="signal peptide" evidence="8">
    <location>
        <begin position="1"/>
        <end position="28"/>
    </location>
</feature>
<feature type="compositionally biased region" description="Acidic residues" evidence="6">
    <location>
        <begin position="1161"/>
        <end position="1170"/>
    </location>
</feature>
<feature type="chain" id="PRO_5043449324" description="Protein kinase domain-containing protein" evidence="8">
    <location>
        <begin position="29"/>
        <end position="1858"/>
    </location>
</feature>
<dbReference type="InterPro" id="IPR051681">
    <property type="entry name" value="Ser/Thr_Kinases-Pseudokinases"/>
</dbReference>
<feature type="compositionally biased region" description="Polar residues" evidence="6">
    <location>
        <begin position="1360"/>
        <end position="1387"/>
    </location>
</feature>
<dbReference type="InterPro" id="IPR000719">
    <property type="entry name" value="Prot_kinase_dom"/>
</dbReference>
<feature type="transmembrane region" description="Helical" evidence="7">
    <location>
        <begin position="826"/>
        <end position="845"/>
    </location>
</feature>
<evidence type="ECO:0000256" key="7">
    <source>
        <dbReference type="SAM" id="Phobius"/>
    </source>
</evidence>
<dbReference type="GO" id="GO:0004674">
    <property type="term" value="F:protein serine/threonine kinase activity"/>
    <property type="evidence" value="ECO:0007669"/>
    <property type="project" value="TreeGrafter"/>
</dbReference>
<dbReference type="EMBL" id="CAUYUE010000001">
    <property type="protein sequence ID" value="CAK0735416.1"/>
    <property type="molecule type" value="Genomic_DNA"/>
</dbReference>
<feature type="compositionally biased region" description="Low complexity" evidence="6">
    <location>
        <begin position="1206"/>
        <end position="1219"/>
    </location>
</feature>
<feature type="domain" description="Protein kinase" evidence="9">
    <location>
        <begin position="647"/>
        <end position="902"/>
    </location>
</feature>
<feature type="compositionally biased region" description="Low complexity" evidence="6">
    <location>
        <begin position="1608"/>
        <end position="1617"/>
    </location>
</feature>
<dbReference type="SUPFAM" id="SSF56112">
    <property type="entry name" value="Protein kinase-like (PK-like)"/>
    <property type="match status" value="1"/>
</dbReference>
<keyword evidence="2 5" id="KW-0547">Nucleotide-binding</keyword>
<dbReference type="InterPro" id="IPR011009">
    <property type="entry name" value="Kinase-like_dom_sf"/>
</dbReference>
<feature type="compositionally biased region" description="Polar residues" evidence="6">
    <location>
        <begin position="1289"/>
        <end position="1306"/>
    </location>
</feature>
<feature type="compositionally biased region" description="Polar residues" evidence="6">
    <location>
        <begin position="923"/>
        <end position="936"/>
    </location>
</feature>
<keyword evidence="3" id="KW-0418">Kinase</keyword>
<feature type="compositionally biased region" description="Polar residues" evidence="6">
    <location>
        <begin position="1050"/>
        <end position="1065"/>
    </location>
</feature>
<dbReference type="PROSITE" id="PS00107">
    <property type="entry name" value="PROTEIN_KINASE_ATP"/>
    <property type="match status" value="1"/>
</dbReference>
<feature type="compositionally biased region" description="Polar residues" evidence="6">
    <location>
        <begin position="1742"/>
        <end position="1754"/>
    </location>
</feature>
<feature type="compositionally biased region" description="Polar residues" evidence="6">
    <location>
        <begin position="1585"/>
        <end position="1596"/>
    </location>
</feature>
<gene>
    <name evidence="10" type="ORF">CVIRNUC_000577</name>
</gene>
<keyword evidence="4 5" id="KW-0067">ATP-binding</keyword>
<keyword evidence="7" id="KW-0812">Transmembrane</keyword>
<dbReference type="PROSITE" id="PS00108">
    <property type="entry name" value="PROTEIN_KINASE_ST"/>
    <property type="match status" value="1"/>
</dbReference>
<feature type="compositionally biased region" description="Basic and acidic residues" evidence="6">
    <location>
        <begin position="1311"/>
        <end position="1330"/>
    </location>
</feature>
<evidence type="ECO:0000256" key="3">
    <source>
        <dbReference type="ARBA" id="ARBA00022777"/>
    </source>
</evidence>
<proteinExistence type="predicted"/>
<protein>
    <recommendedName>
        <fullName evidence="9">Protein kinase domain-containing protein</fullName>
    </recommendedName>
</protein>
<feature type="compositionally biased region" description="Low complexity" evidence="6">
    <location>
        <begin position="398"/>
        <end position="412"/>
    </location>
</feature>
<organism evidence="10 11">
    <name type="scientific">Coccomyxa viridis</name>
    <dbReference type="NCBI Taxonomy" id="1274662"/>
    <lineage>
        <taxon>Eukaryota</taxon>
        <taxon>Viridiplantae</taxon>
        <taxon>Chlorophyta</taxon>
        <taxon>core chlorophytes</taxon>
        <taxon>Trebouxiophyceae</taxon>
        <taxon>Trebouxiophyceae incertae sedis</taxon>
        <taxon>Coccomyxaceae</taxon>
        <taxon>Coccomyxa</taxon>
    </lineage>
</organism>
<evidence type="ECO:0000256" key="5">
    <source>
        <dbReference type="PROSITE-ProRule" id="PRU10141"/>
    </source>
</evidence>
<feature type="region of interest" description="Disordered" evidence="6">
    <location>
        <begin position="1490"/>
        <end position="1521"/>
    </location>
</feature>
<feature type="compositionally biased region" description="Low complexity" evidence="6">
    <location>
        <begin position="1792"/>
        <end position="1813"/>
    </location>
</feature>
<feature type="compositionally biased region" description="Basic and acidic residues" evidence="6">
    <location>
        <begin position="1822"/>
        <end position="1835"/>
    </location>
</feature>
<keyword evidence="11" id="KW-1185">Reference proteome</keyword>
<dbReference type="SMART" id="SM00220">
    <property type="entry name" value="S_TKc"/>
    <property type="match status" value="1"/>
</dbReference>
<feature type="compositionally biased region" description="Low complexity" evidence="6">
    <location>
        <begin position="1505"/>
        <end position="1521"/>
    </location>
</feature>
<feature type="region of interest" description="Disordered" evidence="6">
    <location>
        <begin position="920"/>
        <end position="940"/>
    </location>
</feature>
<feature type="region of interest" description="Disordered" evidence="6">
    <location>
        <begin position="1035"/>
        <end position="1462"/>
    </location>
</feature>
<dbReference type="Proteomes" id="UP001314263">
    <property type="component" value="Unassembled WGS sequence"/>
</dbReference>
<keyword evidence="7" id="KW-1133">Transmembrane helix</keyword>
<evidence type="ECO:0000256" key="1">
    <source>
        <dbReference type="ARBA" id="ARBA00022679"/>
    </source>
</evidence>
<feature type="compositionally biased region" description="Polar residues" evidence="6">
    <location>
        <begin position="413"/>
        <end position="425"/>
    </location>
</feature>
<feature type="compositionally biased region" description="Low complexity" evidence="6">
    <location>
        <begin position="995"/>
        <end position="1010"/>
    </location>
</feature>